<proteinExistence type="predicted"/>
<keyword evidence="2" id="KW-0808">Transferase</keyword>
<reference evidence="2 3" key="1">
    <citation type="submission" date="2020-08" db="EMBL/GenBank/DDBJ databases">
        <title>Bridging the membrane lipid divide: bacteria of the FCB group superphylum have the potential to synthesize archaeal ether lipids.</title>
        <authorList>
            <person name="Villanueva L."/>
            <person name="Von Meijenfeldt F.A.B."/>
            <person name="Westbye A.B."/>
            <person name="Yadav S."/>
            <person name="Hopmans E.C."/>
            <person name="Dutilh B.E."/>
            <person name="Sinninghe Damste J.S."/>
        </authorList>
    </citation>
    <scope>NUCLEOTIDE SEQUENCE [LARGE SCALE GENOMIC DNA]</scope>
    <source>
        <strain evidence="2">NIOZ-UU36</strain>
    </source>
</reference>
<dbReference type="Proteomes" id="UP000614469">
    <property type="component" value="Unassembled WGS sequence"/>
</dbReference>
<dbReference type="CDD" id="cd02440">
    <property type="entry name" value="AdoMet_MTases"/>
    <property type="match status" value="1"/>
</dbReference>
<dbReference type="GO" id="GO:0008168">
    <property type="term" value="F:methyltransferase activity"/>
    <property type="evidence" value="ECO:0007669"/>
    <property type="project" value="UniProtKB-KW"/>
</dbReference>
<gene>
    <name evidence="2" type="ORF">H8E29_08775</name>
</gene>
<dbReference type="InterPro" id="IPR013217">
    <property type="entry name" value="Methyltransf_12"/>
</dbReference>
<dbReference type="InterPro" id="IPR029063">
    <property type="entry name" value="SAM-dependent_MTases_sf"/>
</dbReference>
<keyword evidence="2" id="KW-0489">Methyltransferase</keyword>
<dbReference type="Gene3D" id="3.40.50.150">
    <property type="entry name" value="Vaccinia Virus protein VP39"/>
    <property type="match status" value="1"/>
</dbReference>
<sequence length="302" mass="34012">MEDYTNFIRYLTAKKSVDDRALNQQLWDQLSALIKDTEKPLRILEIGGGIGTMIERLLERQVLQNAEYTLLDEQSENIAEARRRLPAWAEKHGFDAVWEKDALLLQKNARKLKITFLAEDIFTFLESQSASQKWDLIIAHAFLDLVDIPAALPQFFDLLRSGGHFYFTINFDGETIFEPQIPNDAQIMARYQHTMDTRLTNGKLSGDSRAGRHLFDHLKAAGGEILAAGSSDWVVFSGAGGYPADEAYFLHFILNTIQNALGGDADTDQDHLDAWASARHAQVRDGTLIYIAHQLDFLGSVQ</sequence>
<protein>
    <submittedName>
        <fullName evidence="2">Methyltransferase</fullName>
    </submittedName>
</protein>
<dbReference type="AlphaFoldDB" id="A0A8J6NLD2"/>
<evidence type="ECO:0000259" key="1">
    <source>
        <dbReference type="Pfam" id="PF08242"/>
    </source>
</evidence>
<dbReference type="EMBL" id="JACNJN010000104">
    <property type="protein sequence ID" value="MBC8335343.1"/>
    <property type="molecule type" value="Genomic_DNA"/>
</dbReference>
<comment type="caution">
    <text evidence="2">The sequence shown here is derived from an EMBL/GenBank/DDBJ whole genome shotgun (WGS) entry which is preliminary data.</text>
</comment>
<name>A0A8J6NLD2_9CHLR</name>
<accession>A0A8J6NLD2</accession>
<organism evidence="2 3">
    <name type="scientific">Candidatus Desulfolinea nitratireducens</name>
    <dbReference type="NCBI Taxonomy" id="2841698"/>
    <lineage>
        <taxon>Bacteria</taxon>
        <taxon>Bacillati</taxon>
        <taxon>Chloroflexota</taxon>
        <taxon>Anaerolineae</taxon>
        <taxon>Anaerolineales</taxon>
        <taxon>Anaerolineales incertae sedis</taxon>
        <taxon>Candidatus Desulfolinea</taxon>
    </lineage>
</organism>
<dbReference type="SUPFAM" id="SSF53335">
    <property type="entry name" value="S-adenosyl-L-methionine-dependent methyltransferases"/>
    <property type="match status" value="1"/>
</dbReference>
<evidence type="ECO:0000313" key="2">
    <source>
        <dbReference type="EMBL" id="MBC8335343.1"/>
    </source>
</evidence>
<dbReference type="Pfam" id="PF08242">
    <property type="entry name" value="Methyltransf_12"/>
    <property type="match status" value="1"/>
</dbReference>
<dbReference type="GO" id="GO:0032259">
    <property type="term" value="P:methylation"/>
    <property type="evidence" value="ECO:0007669"/>
    <property type="project" value="UniProtKB-KW"/>
</dbReference>
<evidence type="ECO:0000313" key="3">
    <source>
        <dbReference type="Proteomes" id="UP000614469"/>
    </source>
</evidence>
<feature type="domain" description="Methyltransferase type 12" evidence="1">
    <location>
        <begin position="44"/>
        <end position="165"/>
    </location>
</feature>